<evidence type="ECO:0000313" key="1">
    <source>
        <dbReference type="EMBL" id="RPE72634.1"/>
    </source>
</evidence>
<evidence type="ECO:0000313" key="2">
    <source>
        <dbReference type="Proteomes" id="UP000272193"/>
    </source>
</evidence>
<dbReference type="InterPro" id="IPR035940">
    <property type="entry name" value="CAP_sf"/>
</dbReference>
<protein>
    <recommendedName>
        <fullName evidence="3">Cysteine-rich secretory family protein</fullName>
    </recommendedName>
</protein>
<dbReference type="RefSeq" id="WP_124219729.1">
    <property type="nucleotide sequence ID" value="NZ_RKQL01000001.1"/>
</dbReference>
<keyword evidence="2" id="KW-1185">Reference proteome</keyword>
<dbReference type="Proteomes" id="UP000272193">
    <property type="component" value="Unassembled WGS sequence"/>
</dbReference>
<comment type="caution">
    <text evidence="1">The sequence shown here is derived from an EMBL/GenBank/DDBJ whole genome shotgun (WGS) entry which is preliminary data.</text>
</comment>
<name>A0A3N4VI55_9BURK</name>
<reference evidence="1 2" key="1">
    <citation type="submission" date="2018-11" db="EMBL/GenBank/DDBJ databases">
        <title>Genomic Encyclopedia of Type Strains, Phase IV (KMG-IV): sequencing the most valuable type-strain genomes for metagenomic binning, comparative biology and taxonomic classification.</title>
        <authorList>
            <person name="Goeker M."/>
        </authorList>
    </citation>
    <scope>NUCLEOTIDE SEQUENCE [LARGE SCALE GENOMIC DNA]</scope>
    <source>
        <strain evidence="1 2">DSM 101684</strain>
    </source>
</reference>
<dbReference type="AlphaFoldDB" id="A0A3N4VI55"/>
<sequence length="329" mass="34133">MNTAPHQLARSALRRALLLFGWTWAALLVACGGGGDEAAPVPQSPQPIVATSVEAEEQAAYTLLRDERSRCGFGAPSPNSLLAQAARNHANWLVTNDANSHEETPGTPGFTGETALERLQYVGYPVRAVAESIGWGSVAPVANGVAVRALRGLMAVPYHAIGVVAFNLPEVGLALGPSDGYYAPLVVELAAPQGAAVGPVVYPPNSVKTYPCEGTTGVLTRTLAENPNPIPGRDLSTNPTGSSIIVSVASGNTLTLGAGTLVHVASGQTVEVLPPVTASNDPNRHLAPNTGFYLPAQPLAPNSRYQFTFRGSNAGVPFTQSFTYTTGSD</sequence>
<organism evidence="1 2">
    <name type="scientific">Tibeticola sediminis</name>
    <dbReference type="NCBI Taxonomy" id="1917811"/>
    <lineage>
        <taxon>Bacteria</taxon>
        <taxon>Pseudomonadati</taxon>
        <taxon>Pseudomonadota</taxon>
        <taxon>Betaproteobacteria</taxon>
        <taxon>Burkholderiales</taxon>
        <taxon>Comamonadaceae</taxon>
        <taxon>Tibeticola</taxon>
    </lineage>
</organism>
<accession>A0A3N4VI55</accession>
<dbReference type="OrthoDB" id="6654019at2"/>
<dbReference type="EMBL" id="RKQL01000001">
    <property type="protein sequence ID" value="RPE72634.1"/>
    <property type="molecule type" value="Genomic_DNA"/>
</dbReference>
<evidence type="ECO:0008006" key="3">
    <source>
        <dbReference type="Google" id="ProtNLM"/>
    </source>
</evidence>
<dbReference type="Gene3D" id="3.40.33.10">
    <property type="entry name" value="CAP"/>
    <property type="match status" value="1"/>
</dbReference>
<gene>
    <name evidence="1" type="ORF">EDC62_0328</name>
</gene>
<dbReference type="SUPFAM" id="SSF55797">
    <property type="entry name" value="PR-1-like"/>
    <property type="match status" value="1"/>
</dbReference>
<proteinExistence type="predicted"/>